<dbReference type="RefSeq" id="WP_184453784.1">
    <property type="nucleotide sequence ID" value="NZ_JACHMK010000001.1"/>
</dbReference>
<keyword evidence="2" id="KW-1185">Reference proteome</keyword>
<organism evidence="1 2">
    <name type="scientific">Schaalia hyovaginalis</name>
    <dbReference type="NCBI Taxonomy" id="29316"/>
    <lineage>
        <taxon>Bacteria</taxon>
        <taxon>Bacillati</taxon>
        <taxon>Actinomycetota</taxon>
        <taxon>Actinomycetes</taxon>
        <taxon>Actinomycetales</taxon>
        <taxon>Actinomycetaceae</taxon>
        <taxon>Schaalia</taxon>
    </lineage>
</organism>
<gene>
    <name evidence="1" type="ORF">HD592_001998</name>
</gene>
<name>A0A923E5W1_9ACTO</name>
<dbReference type="Pfam" id="PF12686">
    <property type="entry name" value="DUF3800"/>
    <property type="match status" value="1"/>
</dbReference>
<dbReference type="Proteomes" id="UP000617426">
    <property type="component" value="Unassembled WGS sequence"/>
</dbReference>
<evidence type="ECO:0000313" key="2">
    <source>
        <dbReference type="Proteomes" id="UP000617426"/>
    </source>
</evidence>
<evidence type="ECO:0000313" key="1">
    <source>
        <dbReference type="EMBL" id="MBB6335433.1"/>
    </source>
</evidence>
<dbReference type="AlphaFoldDB" id="A0A923E5W1"/>
<proteinExistence type="predicted"/>
<reference evidence="1" key="1">
    <citation type="submission" date="2020-08" db="EMBL/GenBank/DDBJ databases">
        <title>Sequencing the genomes of 1000 actinobacteria strains.</title>
        <authorList>
            <person name="Klenk H.-P."/>
        </authorList>
    </citation>
    <scope>NUCLEOTIDE SEQUENCE</scope>
    <source>
        <strain evidence="1">DSM 10695</strain>
    </source>
</reference>
<comment type="caution">
    <text evidence="1">The sequence shown here is derived from an EMBL/GenBank/DDBJ whole genome shotgun (WGS) entry which is preliminary data.</text>
</comment>
<evidence type="ECO:0008006" key="3">
    <source>
        <dbReference type="Google" id="ProtNLM"/>
    </source>
</evidence>
<protein>
    <recommendedName>
        <fullName evidence="3">DUF3800 domain-containing protein</fullName>
    </recommendedName>
</protein>
<dbReference type="InterPro" id="IPR024524">
    <property type="entry name" value="DUF3800"/>
</dbReference>
<dbReference type="EMBL" id="JACHMK010000001">
    <property type="protein sequence ID" value="MBB6335433.1"/>
    <property type="molecule type" value="Genomic_DNA"/>
</dbReference>
<accession>A0A923E5W1</accession>
<sequence>MKPPKLVLPTNAQGVVYFIDEAGSKGSLGSYFVTAAVRTTDPDRVSRTVKAVRDRHKFNSADELKFSNVTKRSEPILSDVFREIVDTGCCTFGAFVLDKRHYDPWSSRTQWQGHLFATRRLLKGLVTRREIAVALLDHIDVPEGVSYGDCLMNEVNERLGNKRIAAAISLDSRTCSGLQIADMVASAIFHARKKIEDKGLEAFLEDQTPKARLSRDIASALGSGYFRDCDTELLEIQTSHERSLLELRQAGRLSSSAEALASG</sequence>